<dbReference type="RefSeq" id="WP_252796610.1">
    <property type="nucleotide sequence ID" value="NZ_CP097118.1"/>
</dbReference>
<feature type="transmembrane region" description="Helical" evidence="5">
    <location>
        <begin position="93"/>
        <end position="111"/>
    </location>
</feature>
<keyword evidence="3 5" id="KW-1133">Transmembrane helix</keyword>
<evidence type="ECO:0000256" key="5">
    <source>
        <dbReference type="SAM" id="Phobius"/>
    </source>
</evidence>
<dbReference type="EMBL" id="CP097118">
    <property type="protein sequence ID" value="USS87312.1"/>
    <property type="molecule type" value="Genomic_DNA"/>
</dbReference>
<evidence type="ECO:0000313" key="6">
    <source>
        <dbReference type="EMBL" id="USS87312.1"/>
    </source>
</evidence>
<accession>A0ABY5BQH6</accession>
<evidence type="ECO:0000256" key="3">
    <source>
        <dbReference type="ARBA" id="ARBA00022989"/>
    </source>
</evidence>
<dbReference type="Pfam" id="PF07457">
    <property type="entry name" value="DUF1516"/>
    <property type="match status" value="1"/>
</dbReference>
<evidence type="ECO:0000256" key="2">
    <source>
        <dbReference type="ARBA" id="ARBA00022692"/>
    </source>
</evidence>
<evidence type="ECO:0000256" key="4">
    <source>
        <dbReference type="ARBA" id="ARBA00023136"/>
    </source>
</evidence>
<evidence type="ECO:0000256" key="1">
    <source>
        <dbReference type="ARBA" id="ARBA00022475"/>
    </source>
</evidence>
<keyword evidence="4 5" id="KW-0472">Membrane</keyword>
<organism evidence="6 7">
    <name type="scientific">Fructilactobacillus hinvesii</name>
    <dbReference type="NCBI Taxonomy" id="2940300"/>
    <lineage>
        <taxon>Bacteria</taxon>
        <taxon>Bacillati</taxon>
        <taxon>Bacillota</taxon>
        <taxon>Bacilli</taxon>
        <taxon>Lactobacillales</taxon>
        <taxon>Lactobacillaceae</taxon>
        <taxon>Fructilactobacillus</taxon>
    </lineage>
</organism>
<protein>
    <submittedName>
        <fullName evidence="6">YisL family protein</fullName>
    </submittedName>
</protein>
<keyword evidence="2 5" id="KW-0812">Transmembrane</keyword>
<reference evidence="6" key="1">
    <citation type="submission" date="2022-05" db="EMBL/GenBank/DDBJ databases">
        <authorList>
            <person name="Oliphant S.A."/>
            <person name="Watson-Haigh N.S."/>
            <person name="Sumby K.M."/>
            <person name="Gardner J.M."/>
            <person name="Jiranek V."/>
        </authorList>
    </citation>
    <scope>NUCLEOTIDE SEQUENCE</scope>
    <source>
        <strain evidence="6">KI11_C11</strain>
    </source>
</reference>
<evidence type="ECO:0000313" key="7">
    <source>
        <dbReference type="Proteomes" id="UP001057025"/>
    </source>
</evidence>
<sequence>MLVMWIHFINWIILLTMATVALLSSNQKLSTTAMMVARVCYIIAIITGVIMMIHGWQFHPTLTLLKGLLGLAVIASLEIAFAHKRRHQLSWKLISMAFIFLIVVAIYGLYLTQGRPL</sequence>
<feature type="transmembrane region" description="Helical" evidence="5">
    <location>
        <begin position="62"/>
        <end position="81"/>
    </location>
</feature>
<gene>
    <name evidence="6" type="ORF">M3M39_04105</name>
</gene>
<keyword evidence="7" id="KW-1185">Reference proteome</keyword>
<dbReference type="InterPro" id="IPR010899">
    <property type="entry name" value="UPF0344"/>
</dbReference>
<name>A0ABY5BQH6_9LACO</name>
<feature type="transmembrane region" description="Helical" evidence="5">
    <location>
        <begin position="35"/>
        <end position="56"/>
    </location>
</feature>
<feature type="transmembrane region" description="Helical" evidence="5">
    <location>
        <begin position="6"/>
        <end position="23"/>
    </location>
</feature>
<proteinExistence type="predicted"/>
<dbReference type="Proteomes" id="UP001057025">
    <property type="component" value="Chromosome"/>
</dbReference>
<keyword evidence="1" id="KW-1003">Cell membrane</keyword>